<dbReference type="STRING" id="1945520.A1019T_00420"/>
<dbReference type="InterPro" id="IPR025187">
    <property type="entry name" value="DUF4112"/>
</dbReference>
<keyword evidence="1" id="KW-0812">Transmembrane</keyword>
<evidence type="ECO:0000313" key="2">
    <source>
        <dbReference type="EMBL" id="SJM36459.1"/>
    </source>
</evidence>
<dbReference type="AlphaFoldDB" id="A0A1R4EDF1"/>
<feature type="transmembrane region" description="Helical" evidence="1">
    <location>
        <begin position="112"/>
        <end position="132"/>
    </location>
</feature>
<dbReference type="EMBL" id="FUGD01000048">
    <property type="protein sequence ID" value="SJM36459.1"/>
    <property type="molecule type" value="Genomic_DNA"/>
</dbReference>
<dbReference type="Pfam" id="PF13430">
    <property type="entry name" value="DUF4112"/>
    <property type="match status" value="1"/>
</dbReference>
<dbReference type="PANTHER" id="PTHR35519">
    <property type="entry name" value="MEMBRANE PROTEINS"/>
    <property type="match status" value="1"/>
</dbReference>
<sequence>MAKPFKTAPFKTTLNSPATQEARQRFEENLLKEGLTRQQVIEMERSLAKFANTMDSVVRIPFTNQGVGADAALSTVPIAGDVAGLLLTSYAFMLGIRLGVPAKKLTPAVRLALIDLVVGVVPVAGTVMDVFLRPSRRTLEIVRDHLQVEYGIQETTHIDRPFMHEALQKKQRQSKFWRNPVVAWIYLHVPDILGLIVLVLLALAVWTLGSWFIGLFATQA</sequence>
<feature type="transmembrane region" description="Helical" evidence="1">
    <location>
        <begin position="192"/>
        <end position="217"/>
    </location>
</feature>
<dbReference type="PANTHER" id="PTHR35519:SF2">
    <property type="entry name" value="PH DOMAIN PROTEIN"/>
    <property type="match status" value="1"/>
</dbReference>
<organism evidence="2 3">
    <name type="scientific">Psychrobacter pasteurii</name>
    <dbReference type="NCBI Taxonomy" id="1945520"/>
    <lineage>
        <taxon>Bacteria</taxon>
        <taxon>Pseudomonadati</taxon>
        <taxon>Pseudomonadota</taxon>
        <taxon>Gammaproteobacteria</taxon>
        <taxon>Moraxellales</taxon>
        <taxon>Moraxellaceae</taxon>
        <taxon>Psychrobacter</taxon>
    </lineage>
</organism>
<accession>A0A1R4EDF1</accession>
<feature type="transmembrane region" description="Helical" evidence="1">
    <location>
        <begin position="82"/>
        <end position="100"/>
    </location>
</feature>
<gene>
    <name evidence="2" type="ORF">A1019T_00420</name>
</gene>
<keyword evidence="1" id="KW-0472">Membrane</keyword>
<evidence type="ECO:0008006" key="4">
    <source>
        <dbReference type="Google" id="ProtNLM"/>
    </source>
</evidence>
<dbReference type="Proteomes" id="UP000188169">
    <property type="component" value="Unassembled WGS sequence"/>
</dbReference>
<name>A0A1R4EDF1_9GAMM</name>
<dbReference type="OrthoDB" id="513552at2"/>
<proteinExistence type="predicted"/>
<evidence type="ECO:0000256" key="1">
    <source>
        <dbReference type="SAM" id="Phobius"/>
    </source>
</evidence>
<protein>
    <recommendedName>
        <fullName evidence="4">DUF4112 domain-containing protein</fullName>
    </recommendedName>
</protein>
<keyword evidence="3" id="KW-1185">Reference proteome</keyword>
<reference evidence="3" key="1">
    <citation type="submission" date="2017-02" db="EMBL/GenBank/DDBJ databases">
        <authorList>
            <person name="Mornico D."/>
        </authorList>
    </citation>
    <scope>NUCLEOTIDE SEQUENCE [LARGE SCALE GENOMIC DNA]</scope>
</reference>
<keyword evidence="1" id="KW-1133">Transmembrane helix</keyword>
<evidence type="ECO:0000313" key="3">
    <source>
        <dbReference type="Proteomes" id="UP000188169"/>
    </source>
</evidence>